<sequence>MLKKDISLKIQTTCKEELSISEMLGRFCPEMSYVKSAVVIRQPVFIGATINANAKERKIGA</sequence>
<dbReference type="STRING" id="332977.SAMN05421740_102355"/>
<organism evidence="1 2">
    <name type="scientific">Parapedobacter koreensis</name>
    <dbReference type="NCBI Taxonomy" id="332977"/>
    <lineage>
        <taxon>Bacteria</taxon>
        <taxon>Pseudomonadati</taxon>
        <taxon>Bacteroidota</taxon>
        <taxon>Sphingobacteriia</taxon>
        <taxon>Sphingobacteriales</taxon>
        <taxon>Sphingobacteriaceae</taxon>
        <taxon>Parapedobacter</taxon>
    </lineage>
</organism>
<reference evidence="2" key="1">
    <citation type="submission" date="2016-10" db="EMBL/GenBank/DDBJ databases">
        <authorList>
            <person name="Varghese N."/>
            <person name="Submissions S."/>
        </authorList>
    </citation>
    <scope>NUCLEOTIDE SEQUENCE [LARGE SCALE GENOMIC DNA]</scope>
    <source>
        <strain evidence="2">Jip14</strain>
    </source>
</reference>
<dbReference type="RefSeq" id="WP_090603502.1">
    <property type="nucleotide sequence ID" value="NZ_FNZR01000002.1"/>
</dbReference>
<gene>
    <name evidence="1" type="ORF">SAMN05421740_102355</name>
</gene>
<protein>
    <submittedName>
        <fullName evidence="1">Uncharacterized protein</fullName>
    </submittedName>
</protein>
<dbReference type="EMBL" id="FNZR01000002">
    <property type="protein sequence ID" value="SEK65591.1"/>
    <property type="molecule type" value="Genomic_DNA"/>
</dbReference>
<keyword evidence="2" id="KW-1185">Reference proteome</keyword>
<name>A0A1H7ISX6_9SPHI</name>
<dbReference type="AlphaFoldDB" id="A0A1H7ISX6"/>
<evidence type="ECO:0000313" key="2">
    <source>
        <dbReference type="Proteomes" id="UP000198916"/>
    </source>
</evidence>
<accession>A0A1H7ISX6</accession>
<dbReference type="Proteomes" id="UP000198916">
    <property type="component" value="Unassembled WGS sequence"/>
</dbReference>
<evidence type="ECO:0000313" key="1">
    <source>
        <dbReference type="EMBL" id="SEK65591.1"/>
    </source>
</evidence>
<proteinExistence type="predicted"/>